<evidence type="ECO:0000256" key="1">
    <source>
        <dbReference type="SAM" id="MobiDB-lite"/>
    </source>
</evidence>
<dbReference type="InParanoid" id="G0PKH1"/>
<dbReference type="HOGENOM" id="CLU_625890_0_0_1"/>
<organism evidence="3">
    <name type="scientific">Caenorhabditis brenneri</name>
    <name type="common">Nematode worm</name>
    <dbReference type="NCBI Taxonomy" id="135651"/>
    <lineage>
        <taxon>Eukaryota</taxon>
        <taxon>Metazoa</taxon>
        <taxon>Ecdysozoa</taxon>
        <taxon>Nematoda</taxon>
        <taxon>Chromadorea</taxon>
        <taxon>Rhabditida</taxon>
        <taxon>Rhabditina</taxon>
        <taxon>Rhabditomorpha</taxon>
        <taxon>Rhabditoidea</taxon>
        <taxon>Rhabditidae</taxon>
        <taxon>Peloderinae</taxon>
        <taxon>Caenorhabditis</taxon>
    </lineage>
</organism>
<keyword evidence="3" id="KW-1185">Reference proteome</keyword>
<reference evidence="3" key="1">
    <citation type="submission" date="2011-07" db="EMBL/GenBank/DDBJ databases">
        <authorList>
            <consortium name="Caenorhabditis brenneri Sequencing and Analysis Consortium"/>
            <person name="Wilson R.K."/>
        </authorList>
    </citation>
    <scope>NUCLEOTIDE SEQUENCE [LARGE SCALE GENOMIC DNA]</scope>
    <source>
        <strain evidence="3">PB2801</strain>
    </source>
</reference>
<dbReference type="Proteomes" id="UP000008068">
    <property type="component" value="Unassembled WGS sequence"/>
</dbReference>
<name>G0PKH1_CAEBE</name>
<proteinExistence type="predicted"/>
<accession>G0PKH1</accession>
<gene>
    <name evidence="2" type="ORF">CAEBREN_28584</name>
</gene>
<protein>
    <recommendedName>
        <fullName evidence="4">DUF5641 domain-containing protein</fullName>
    </recommendedName>
</protein>
<dbReference type="EMBL" id="GL380863">
    <property type="protein sequence ID" value="EGT32152.1"/>
    <property type="molecule type" value="Genomic_DNA"/>
</dbReference>
<feature type="compositionally biased region" description="Polar residues" evidence="1">
    <location>
        <begin position="245"/>
        <end position="258"/>
    </location>
</feature>
<evidence type="ECO:0008006" key="4">
    <source>
        <dbReference type="Google" id="ProtNLM"/>
    </source>
</evidence>
<evidence type="ECO:0000313" key="3">
    <source>
        <dbReference type="Proteomes" id="UP000008068"/>
    </source>
</evidence>
<feature type="region of interest" description="Disordered" evidence="1">
    <location>
        <begin position="245"/>
        <end position="265"/>
    </location>
</feature>
<dbReference type="AlphaFoldDB" id="G0PKH1"/>
<dbReference type="STRING" id="135651.G0PKH1"/>
<dbReference type="eggNOG" id="KOG0017">
    <property type="taxonomic scope" value="Eukaryota"/>
</dbReference>
<evidence type="ECO:0000313" key="2">
    <source>
        <dbReference type="EMBL" id="EGT32152.1"/>
    </source>
</evidence>
<sequence length="438" mass="48211">MIALRPKDFINPGFMIVPDGTSAYITAGCTKQTLKLHLNTLEDTLKRMWKVWALGYFLHLRKNLLRSRLRSEFIPSFGQMVIIAINLVLRHKRPMGIFTQINISERDGDIRSAIVRCKGIETTRAVGLLISPEVPSLYQEEATGNTDPTDLSDLPKASGIQGSLDSYHELRGTASPDLSTAQDLSTDEPILPSTVRCRYKGIRYKAIPDLSTVTGLFTAEPSLPYTVRDSCCELRDKVIPDLSTVQNLSTAEPSQPSADTDRGEHSDQAILNLSTAQDLSTAEPSLPSPAVCDIERAEDAPELFPPNTLPKIAEPYDGNEHTLIRVNFNKNIEVLPTVDSDGDSTEVADIPDDIVGEKYYVEPNKIQCVFIRPSEFSSEGCSRAYLPCTATDETSNKYSRLNAAPLCRTPHPGSVVEYPPMSVYSATKPHDILIGVTS</sequence>